<sequence length="724" mass="79798">MALPLWLFWLVAATLLGLGAALFAQTLRTRRSLQRERLANRLIDHSPQLVCVLDPNGAVRHMNGTGRHWLRVTHPEIAGRRLDEIATLGVEEPQAATLREAVAQAVGGAIVTHELTVKRPDGGAMTLELSIRAIPRTRDVAPNLLVEGRDITKRKSVEDKLHLAAAVFEQAREGFVIADRDGRVVTVNQAFCDISGYDVDELQGQQTAALGFGIGRREVRRQVRTALQTSGHWQGEVRTSRKDGSLYTCWAAITQQRDAHGAVTHYIGILNDITQFREVERNLVRLAHVDTLTDLPNRSLLADRVGQLTSVSRRDHRPFALMFMDLDQFKNINDTLGHSVGDALLSEVARRLQGSLREVDTVARLGGDEFAVLLPGADAAGAELVASKLLERLAEPCMVQGHELSMTMSIGIATYPSDGDDYEILSRNADTAMYRAKHEGKATWRFFAAGMQQRSARQLQLESALRRALERNELLLHYQPQLDGNGEQLVGVEALLRWKHPEFGFVSPAEFIPLAETSGQIVAIGEWVLRTAVAQLKAWIDAGVPPMVVAVNLSAVQFRHVGLPNVVARALSDAGLPAQYLELELTESVTANPSAAIATMDALHALGVRLSLDDFGTGYSSLSYLKRFPLHTLKIDQSFVRDIDTDPDDRAIVQAIIQMARALNLKTIAEGVETDAQHQFLRREGCDMMQGYRFCRPMDAAALEMWIAGREPLPSPNVVPMIAA</sequence>
<dbReference type="SUPFAM" id="SSF141868">
    <property type="entry name" value="EAL domain-like"/>
    <property type="match status" value="1"/>
</dbReference>
<dbReference type="Gene3D" id="3.20.20.450">
    <property type="entry name" value="EAL domain"/>
    <property type="match status" value="1"/>
</dbReference>
<dbReference type="InterPro" id="IPR000160">
    <property type="entry name" value="GGDEF_dom"/>
</dbReference>
<evidence type="ECO:0000256" key="1">
    <source>
        <dbReference type="ARBA" id="ARBA00051114"/>
    </source>
</evidence>
<feature type="domain" description="EAL" evidence="4">
    <location>
        <begin position="458"/>
        <end position="711"/>
    </location>
</feature>
<dbReference type="RefSeq" id="WP_275682013.1">
    <property type="nucleotide sequence ID" value="NZ_JAJLJH010000002.1"/>
</dbReference>
<dbReference type="InterPro" id="IPR052155">
    <property type="entry name" value="Biofilm_reg_signaling"/>
</dbReference>
<dbReference type="Proteomes" id="UP001139353">
    <property type="component" value="Unassembled WGS sequence"/>
</dbReference>
<evidence type="ECO:0000313" key="7">
    <source>
        <dbReference type="Proteomes" id="UP001139353"/>
    </source>
</evidence>
<dbReference type="Pfam" id="PF00990">
    <property type="entry name" value="GGDEF"/>
    <property type="match status" value="1"/>
</dbReference>
<dbReference type="Gene3D" id="3.30.70.270">
    <property type="match status" value="1"/>
</dbReference>
<dbReference type="PROSITE" id="PS50883">
    <property type="entry name" value="EAL"/>
    <property type="match status" value="1"/>
</dbReference>
<evidence type="ECO:0000259" key="3">
    <source>
        <dbReference type="PROSITE" id="PS50113"/>
    </source>
</evidence>
<dbReference type="InterPro" id="IPR043128">
    <property type="entry name" value="Rev_trsase/Diguanyl_cyclase"/>
</dbReference>
<dbReference type="NCBIfam" id="TIGR00254">
    <property type="entry name" value="GGDEF"/>
    <property type="match status" value="1"/>
</dbReference>
<evidence type="ECO:0000259" key="4">
    <source>
        <dbReference type="PROSITE" id="PS50883"/>
    </source>
</evidence>
<dbReference type="Pfam" id="PF08448">
    <property type="entry name" value="PAS_4"/>
    <property type="match status" value="1"/>
</dbReference>
<evidence type="ECO:0000313" key="6">
    <source>
        <dbReference type="EMBL" id="MCK9685979.1"/>
    </source>
</evidence>
<dbReference type="InterPro" id="IPR029787">
    <property type="entry name" value="Nucleotide_cyclase"/>
</dbReference>
<feature type="domain" description="PAC" evidence="3">
    <location>
        <begin position="111"/>
        <end position="163"/>
    </location>
</feature>
<protein>
    <submittedName>
        <fullName evidence="6">EAL domain-containing protein</fullName>
    </submittedName>
</protein>
<dbReference type="InterPro" id="IPR000014">
    <property type="entry name" value="PAS"/>
</dbReference>
<dbReference type="AlphaFoldDB" id="A0A9X1YGN8"/>
<dbReference type="InterPro" id="IPR012226">
    <property type="entry name" value="Diguanyl_cyclase/Pdiesterase"/>
</dbReference>
<evidence type="ECO:0000259" key="2">
    <source>
        <dbReference type="PROSITE" id="PS50112"/>
    </source>
</evidence>
<dbReference type="SMART" id="SM00091">
    <property type="entry name" value="PAS"/>
    <property type="match status" value="2"/>
</dbReference>
<comment type="catalytic activity">
    <reaction evidence="1">
        <text>3',3'-c-di-GMP + H2O = 5'-phosphoguanylyl(3'-&gt;5')guanosine + H(+)</text>
        <dbReference type="Rhea" id="RHEA:24902"/>
        <dbReference type="ChEBI" id="CHEBI:15377"/>
        <dbReference type="ChEBI" id="CHEBI:15378"/>
        <dbReference type="ChEBI" id="CHEBI:58754"/>
        <dbReference type="ChEBI" id="CHEBI:58805"/>
        <dbReference type="EC" id="3.1.4.52"/>
    </reaction>
    <physiologicalReaction direction="left-to-right" evidence="1">
        <dbReference type="Rhea" id="RHEA:24903"/>
    </physiologicalReaction>
</comment>
<dbReference type="InterPro" id="IPR035965">
    <property type="entry name" value="PAS-like_dom_sf"/>
</dbReference>
<dbReference type="SMART" id="SM00052">
    <property type="entry name" value="EAL"/>
    <property type="match status" value="1"/>
</dbReference>
<keyword evidence="7" id="KW-1185">Reference proteome</keyword>
<dbReference type="FunFam" id="3.20.20.450:FF:000001">
    <property type="entry name" value="Cyclic di-GMP phosphodiesterase yahA"/>
    <property type="match status" value="1"/>
</dbReference>
<dbReference type="PROSITE" id="PS50887">
    <property type="entry name" value="GGDEF"/>
    <property type="match status" value="1"/>
</dbReference>
<dbReference type="FunFam" id="3.30.70.270:FF:000001">
    <property type="entry name" value="Diguanylate cyclase domain protein"/>
    <property type="match status" value="1"/>
</dbReference>
<dbReference type="PANTHER" id="PTHR44757:SF2">
    <property type="entry name" value="BIOFILM ARCHITECTURE MAINTENANCE PROTEIN MBAA"/>
    <property type="match status" value="1"/>
</dbReference>
<name>A0A9X1YGN8_9BURK</name>
<feature type="domain" description="GGDEF" evidence="5">
    <location>
        <begin position="317"/>
        <end position="449"/>
    </location>
</feature>
<dbReference type="EMBL" id="JAJLJH010000002">
    <property type="protein sequence ID" value="MCK9685979.1"/>
    <property type="molecule type" value="Genomic_DNA"/>
</dbReference>
<dbReference type="CDD" id="cd01948">
    <property type="entry name" value="EAL"/>
    <property type="match status" value="1"/>
</dbReference>
<dbReference type="SUPFAM" id="SSF55785">
    <property type="entry name" value="PYP-like sensor domain (PAS domain)"/>
    <property type="match status" value="2"/>
</dbReference>
<dbReference type="PANTHER" id="PTHR44757">
    <property type="entry name" value="DIGUANYLATE CYCLASE DGCP"/>
    <property type="match status" value="1"/>
</dbReference>
<dbReference type="PROSITE" id="PS50113">
    <property type="entry name" value="PAC"/>
    <property type="match status" value="2"/>
</dbReference>
<dbReference type="InterPro" id="IPR001633">
    <property type="entry name" value="EAL_dom"/>
</dbReference>
<dbReference type="GO" id="GO:0071111">
    <property type="term" value="F:cyclic-guanylate-specific phosphodiesterase activity"/>
    <property type="evidence" value="ECO:0007669"/>
    <property type="project" value="UniProtKB-EC"/>
</dbReference>
<gene>
    <name evidence="6" type="ORF">LPC04_09690</name>
</gene>
<dbReference type="PIRSF" id="PIRSF005925">
    <property type="entry name" value="Dos"/>
    <property type="match status" value="1"/>
</dbReference>
<dbReference type="Gene3D" id="3.30.450.20">
    <property type="entry name" value="PAS domain"/>
    <property type="match status" value="2"/>
</dbReference>
<proteinExistence type="predicted"/>
<dbReference type="InterPro" id="IPR013656">
    <property type="entry name" value="PAS_4"/>
</dbReference>
<dbReference type="SUPFAM" id="SSF55073">
    <property type="entry name" value="Nucleotide cyclase"/>
    <property type="match status" value="1"/>
</dbReference>
<dbReference type="InterPro" id="IPR035919">
    <property type="entry name" value="EAL_sf"/>
</dbReference>
<dbReference type="InterPro" id="IPR013767">
    <property type="entry name" value="PAS_fold"/>
</dbReference>
<evidence type="ECO:0000259" key="5">
    <source>
        <dbReference type="PROSITE" id="PS50887"/>
    </source>
</evidence>
<reference evidence="6" key="1">
    <citation type="submission" date="2021-11" db="EMBL/GenBank/DDBJ databases">
        <title>BS-T2-15 a new species belonging to the Comamonadaceae family isolated from the soil of a French oak forest.</title>
        <authorList>
            <person name="Mieszkin S."/>
            <person name="Alain K."/>
        </authorList>
    </citation>
    <scope>NUCLEOTIDE SEQUENCE</scope>
    <source>
        <strain evidence="6">BS-T2-15</strain>
    </source>
</reference>
<dbReference type="SMART" id="SM00086">
    <property type="entry name" value="PAC"/>
    <property type="match status" value="2"/>
</dbReference>
<dbReference type="GO" id="GO:0006355">
    <property type="term" value="P:regulation of DNA-templated transcription"/>
    <property type="evidence" value="ECO:0007669"/>
    <property type="project" value="InterPro"/>
</dbReference>
<comment type="caution">
    <text evidence="6">The sequence shown here is derived from an EMBL/GenBank/DDBJ whole genome shotgun (WGS) entry which is preliminary data.</text>
</comment>
<dbReference type="SMART" id="SM00267">
    <property type="entry name" value="GGDEF"/>
    <property type="match status" value="1"/>
</dbReference>
<dbReference type="CDD" id="cd00130">
    <property type="entry name" value="PAS"/>
    <property type="match status" value="2"/>
</dbReference>
<accession>A0A9X1YGN8</accession>
<dbReference type="InterPro" id="IPR000700">
    <property type="entry name" value="PAS-assoc_C"/>
</dbReference>
<dbReference type="Pfam" id="PF00563">
    <property type="entry name" value="EAL"/>
    <property type="match status" value="1"/>
</dbReference>
<dbReference type="PROSITE" id="PS50112">
    <property type="entry name" value="PAS"/>
    <property type="match status" value="1"/>
</dbReference>
<feature type="domain" description="PAS" evidence="2">
    <location>
        <begin position="167"/>
        <end position="206"/>
    </location>
</feature>
<dbReference type="Pfam" id="PF00989">
    <property type="entry name" value="PAS"/>
    <property type="match status" value="1"/>
</dbReference>
<dbReference type="NCBIfam" id="TIGR00229">
    <property type="entry name" value="sensory_box"/>
    <property type="match status" value="2"/>
</dbReference>
<dbReference type="CDD" id="cd01949">
    <property type="entry name" value="GGDEF"/>
    <property type="match status" value="1"/>
</dbReference>
<organism evidence="6 7">
    <name type="scientific">Scleromatobacter humisilvae</name>
    <dbReference type="NCBI Taxonomy" id="2897159"/>
    <lineage>
        <taxon>Bacteria</taxon>
        <taxon>Pseudomonadati</taxon>
        <taxon>Pseudomonadota</taxon>
        <taxon>Betaproteobacteria</taxon>
        <taxon>Burkholderiales</taxon>
        <taxon>Sphaerotilaceae</taxon>
        <taxon>Scleromatobacter</taxon>
    </lineage>
</organism>
<feature type="domain" description="PAC" evidence="3">
    <location>
        <begin position="233"/>
        <end position="285"/>
    </location>
</feature>
<dbReference type="InterPro" id="IPR001610">
    <property type="entry name" value="PAC"/>
</dbReference>
<dbReference type="GO" id="GO:0071732">
    <property type="term" value="P:cellular response to nitric oxide"/>
    <property type="evidence" value="ECO:0007669"/>
    <property type="project" value="UniProtKB-ARBA"/>
</dbReference>